<dbReference type="RefSeq" id="YP_009213207.1">
    <property type="nucleotide sequence ID" value="NC_028952.1"/>
</dbReference>
<dbReference type="KEGG" id="vg:26639425"/>
<name>A0A0M3UK59_9CAUD</name>
<evidence type="ECO:0000313" key="3">
    <source>
        <dbReference type="Proteomes" id="UP000202764"/>
    </source>
</evidence>
<keyword evidence="1" id="KW-1133">Transmembrane helix</keyword>
<feature type="transmembrane region" description="Helical" evidence="1">
    <location>
        <begin position="38"/>
        <end position="57"/>
    </location>
</feature>
<accession>A0A0M3UK59</accession>
<evidence type="ECO:0000313" key="2">
    <source>
        <dbReference type="EMBL" id="ALF00211.1"/>
    </source>
</evidence>
<feature type="transmembrane region" description="Helical" evidence="1">
    <location>
        <begin position="99"/>
        <end position="123"/>
    </location>
</feature>
<keyword evidence="1" id="KW-0812">Transmembrane</keyword>
<organism evidence="2 3">
    <name type="scientific">Streptomyces phage SF3</name>
    <dbReference type="NCBI Taxonomy" id="1690818"/>
    <lineage>
        <taxon>Viruses</taxon>
        <taxon>Duplodnaviria</taxon>
        <taxon>Heunggongvirae</taxon>
        <taxon>Uroviricota</taxon>
        <taxon>Caudoviricetes</taxon>
        <taxon>Siftrevirus</taxon>
        <taxon>Siftrevirus SF3</taxon>
    </lineage>
</organism>
<keyword evidence="3" id="KW-1185">Reference proteome</keyword>
<evidence type="ECO:0000256" key="1">
    <source>
        <dbReference type="SAM" id="Phobius"/>
    </source>
</evidence>
<protein>
    <submittedName>
        <fullName evidence="2">Uncharacterized protein</fullName>
    </submittedName>
</protein>
<gene>
    <name evidence="2" type="ORF">SF3_810</name>
</gene>
<reference evidence="2 3" key="1">
    <citation type="submission" date="2015-06" db="EMBL/GenBank/DDBJ databases">
        <title>Complete genomic sequence analysis of two virulent actinophages of Streptomyces flavovirens.</title>
        <authorList>
            <person name="Sharaf A."/>
            <person name="Marie E."/>
            <person name="ElBaz R."/>
            <person name="Elmaghraby I."/>
            <person name="Mercati F."/>
        </authorList>
    </citation>
    <scope>NUCLEOTIDE SEQUENCE [LARGE SCALE GENOMIC DNA]</scope>
</reference>
<dbReference type="Proteomes" id="UP000202764">
    <property type="component" value="Segment"/>
</dbReference>
<proteinExistence type="predicted"/>
<dbReference type="EMBL" id="KT221034">
    <property type="protein sequence ID" value="ALF00211.1"/>
    <property type="molecule type" value="Genomic_DNA"/>
</dbReference>
<sequence>MKNAIKGLWLLLLVALPLGILLTGWARGAIIVQYGVSVYATLGIAAVIAVAFTLYSAKNWRGEDFGEKHHKWLLEKYAKELQLTFLQKYFHTVRAVPSVILLLALGLPVSAALVALVSVALLITDGAISSYYATYGARATTYGRTRSDNP</sequence>
<keyword evidence="1" id="KW-0472">Membrane</keyword>
<dbReference type="GeneID" id="26639425"/>